<dbReference type="STRING" id="1250231.SAMN04488552_0529"/>
<dbReference type="Proteomes" id="UP000198858">
    <property type="component" value="Chromosome I"/>
</dbReference>
<reference evidence="1 2" key="1">
    <citation type="submission" date="2016-10" db="EMBL/GenBank/DDBJ databases">
        <authorList>
            <person name="Varghese N."/>
            <person name="Submissions S."/>
        </authorList>
    </citation>
    <scope>NUCLEOTIDE SEQUENCE [LARGE SCALE GENOMIC DNA]</scope>
    <source>
        <strain evidence="1 2">Mar_2010_102</strain>
    </source>
</reference>
<sequence>MTEMSQEEIKRLILKLEENHPVNEWNLYGVDLWPHIRIQLYLFLLNLGVESDKEVVLNNKTSSKEDWFKIKFRMISRFLSAIKKLHHFFKELKPKQIIFFGGHFHRTLQNGVYFNRFFDPMIAHHSLHKDIYFIEYGKVFPNSFNENAIISLHHALNSYKLLVKTRNKLSLGKNKSQARLKGYQSFYKKIQKQFPEFESLKIDESSLKKWAFKINNTKGFFLKMYRKVNPEKLLFLSYYGYDDLAAAILAAHELNLKSIDFQHGPQTNVHMAYSYWEKHPDRPYNTMPLEYWNWDINSKKNIELWANKTSLIKSKVVGHPYVTYCLNQKKDQKIDTEIFFSLQTLEIKEMLPEAIVKLIKNTNYKWVFRLHPRSNFSSVDLTDYLAENLVPNEYYVIEDALSAPLPWSLARARLHITNFSGCVIEAMMLGVPSIIIHKSGQEIFKSYFNNEKVIFLDPLDENFENEIENIMDRKTKDNPELTETQIIDPRI</sequence>
<organism evidence="1 2">
    <name type="scientific">Christiangramia echinicola</name>
    <dbReference type="NCBI Taxonomy" id="279359"/>
    <lineage>
        <taxon>Bacteria</taxon>
        <taxon>Pseudomonadati</taxon>
        <taxon>Bacteroidota</taxon>
        <taxon>Flavobacteriia</taxon>
        <taxon>Flavobacteriales</taxon>
        <taxon>Flavobacteriaceae</taxon>
        <taxon>Christiangramia</taxon>
    </lineage>
</organism>
<accession>A0A1H1L3S3</accession>
<protein>
    <submittedName>
        <fullName evidence="1">Uncharacterized protein</fullName>
    </submittedName>
</protein>
<keyword evidence="2" id="KW-1185">Reference proteome</keyword>
<dbReference type="SUPFAM" id="SSF53756">
    <property type="entry name" value="UDP-Glycosyltransferase/glycogen phosphorylase"/>
    <property type="match status" value="1"/>
</dbReference>
<gene>
    <name evidence="1" type="ORF">SAMN04488552_0529</name>
</gene>
<dbReference type="EMBL" id="LT629745">
    <property type="protein sequence ID" value="SDR69037.1"/>
    <property type="molecule type" value="Genomic_DNA"/>
</dbReference>
<dbReference type="AlphaFoldDB" id="A0A1H1L3S3"/>
<proteinExistence type="predicted"/>
<name>A0A1H1L3S3_9FLAO</name>
<dbReference type="InterPro" id="IPR043148">
    <property type="entry name" value="TagF_C"/>
</dbReference>
<dbReference type="Gene3D" id="3.40.50.12580">
    <property type="match status" value="1"/>
</dbReference>
<evidence type="ECO:0000313" key="1">
    <source>
        <dbReference type="EMBL" id="SDR69037.1"/>
    </source>
</evidence>
<evidence type="ECO:0000313" key="2">
    <source>
        <dbReference type="Proteomes" id="UP000198858"/>
    </source>
</evidence>